<dbReference type="Pfam" id="PF13499">
    <property type="entry name" value="EF-hand_7"/>
    <property type="match status" value="1"/>
</dbReference>
<evidence type="ECO:0000256" key="5">
    <source>
        <dbReference type="ARBA" id="ARBA00022723"/>
    </source>
</evidence>
<evidence type="ECO:0000256" key="3">
    <source>
        <dbReference type="ARBA" id="ARBA00022448"/>
    </source>
</evidence>
<evidence type="ECO:0000313" key="17">
    <source>
        <dbReference type="Proteomes" id="UP000196158"/>
    </source>
</evidence>
<accession>A0A1X7QYZ1</accession>
<dbReference type="InterPro" id="IPR011992">
    <property type="entry name" value="EF-hand-dom_pair"/>
</dbReference>
<dbReference type="InterPro" id="IPR023395">
    <property type="entry name" value="MCP_dom_sf"/>
</dbReference>
<evidence type="ECO:0000256" key="9">
    <source>
        <dbReference type="ARBA" id="ARBA00022989"/>
    </source>
</evidence>
<dbReference type="FunFam" id="1.50.40.10:FF:000016">
    <property type="entry name" value="Solute carrier family 25 member 23"/>
    <property type="match status" value="1"/>
</dbReference>
<dbReference type="PROSITE" id="PS50920">
    <property type="entry name" value="SOLCAR"/>
    <property type="match status" value="3"/>
</dbReference>
<keyword evidence="7" id="KW-0999">Mitochondrion inner membrane</keyword>
<dbReference type="SUPFAM" id="SSF103506">
    <property type="entry name" value="Mitochondrial carrier"/>
    <property type="match status" value="1"/>
</dbReference>
<feature type="repeat" description="Solcar" evidence="12">
    <location>
        <begin position="465"/>
        <end position="554"/>
    </location>
</feature>
<evidence type="ECO:0000256" key="13">
    <source>
        <dbReference type="RuleBase" id="RU000488"/>
    </source>
</evidence>
<keyword evidence="8" id="KW-0106">Calcium</keyword>
<dbReference type="SUPFAM" id="SSF47473">
    <property type="entry name" value="EF-hand"/>
    <property type="match status" value="1"/>
</dbReference>
<feature type="transmembrane region" description="Helical" evidence="14">
    <location>
        <begin position="465"/>
        <end position="488"/>
    </location>
</feature>
<dbReference type="PROSITE" id="PS50222">
    <property type="entry name" value="EF_HAND_2"/>
    <property type="match status" value="3"/>
</dbReference>
<evidence type="ECO:0000259" key="15">
    <source>
        <dbReference type="PROSITE" id="PS50222"/>
    </source>
</evidence>
<dbReference type="EMBL" id="FXLY01000002">
    <property type="protein sequence ID" value="SMN18652.1"/>
    <property type="molecule type" value="Genomic_DNA"/>
</dbReference>
<evidence type="ECO:0000256" key="14">
    <source>
        <dbReference type="SAM" id="Phobius"/>
    </source>
</evidence>
<dbReference type="Gene3D" id="1.50.40.10">
    <property type="entry name" value="Mitochondrial carrier domain"/>
    <property type="match status" value="1"/>
</dbReference>
<dbReference type="Proteomes" id="UP000196158">
    <property type="component" value="Unassembled WGS sequence"/>
</dbReference>
<dbReference type="OrthoDB" id="270584at2759"/>
<reference evidence="16 17" key="1">
    <citation type="submission" date="2017-04" db="EMBL/GenBank/DDBJ databases">
        <authorList>
            <person name="Afonso C.L."/>
            <person name="Miller P.J."/>
            <person name="Scott M.A."/>
            <person name="Spackman E."/>
            <person name="Goraichik I."/>
            <person name="Dimitrov K.M."/>
            <person name="Suarez D.L."/>
            <person name="Swayne D.E."/>
        </authorList>
    </citation>
    <scope>NUCLEOTIDE SEQUENCE [LARGE SCALE GENOMIC DNA]</scope>
</reference>
<dbReference type="InterPro" id="IPR002048">
    <property type="entry name" value="EF_hand_dom"/>
</dbReference>
<dbReference type="SMART" id="SM00054">
    <property type="entry name" value="EFh"/>
    <property type="match status" value="2"/>
</dbReference>
<sequence>MGRNKDEEDKITNILGFDRESASERELRYKALFHELDVYDEGKLTTKSLKTAFRRKNHPLRDSDVAIQELFRSMDSNHDNEVDFDDFKKFAFSAEHQIDKGFKKLDSDNDGFIKLADVSKYLSKLEKTNHIVIDNTTLIGNDIDAEANTCRAASQSKKKTFASFARWAFNQKYINKGTNTDMITNNDSVITYKQWRDFLFLMPRKSGSRLHTAFSYYYLFKEDVDLSSEGDVTLINEFFRGFAFFVAGGVSGVISRTCTAPFDRIKVFLIARTDLSSTILNSKEDLLARNPKANIDKLRSPIVKAITSLYRQGGIKAFYVGNGLNTFKVFPESSIKFGTFEMMKKLMTKIEGCKDKSELSKPSTFIAGGLAGMAAQFSVYPIDTLKFRIQCAPLANLQDKNILINTAKQMYRDGGPLIFYRGLTAGLLGMFPYAALDLGTFSILKKWLIARKAKEMNISEKDVTLSNFTVIPLGAFSGSVGASVVYPINLLRTRLQAQGTYAHPYTYTGIRDVLQQTIQREGYPGLYKGLMPTLAKVCPAVSISYLCYENIKRAAKLE</sequence>
<feature type="transmembrane region" description="Helical" evidence="14">
    <location>
        <begin position="418"/>
        <end position="444"/>
    </location>
</feature>
<proteinExistence type="inferred from homology"/>
<feature type="domain" description="EF-hand" evidence="15">
    <location>
        <begin position="62"/>
        <end position="97"/>
    </location>
</feature>
<dbReference type="PANTHER" id="PTHR24089">
    <property type="entry name" value="SOLUTE CARRIER FAMILY 25"/>
    <property type="match status" value="1"/>
</dbReference>
<dbReference type="GO" id="GO:0005509">
    <property type="term" value="F:calcium ion binding"/>
    <property type="evidence" value="ECO:0007669"/>
    <property type="project" value="InterPro"/>
</dbReference>
<dbReference type="AlphaFoldDB" id="A0A1X7QYZ1"/>
<evidence type="ECO:0000256" key="2">
    <source>
        <dbReference type="ARBA" id="ARBA00006375"/>
    </source>
</evidence>
<name>A0A1X7QYZ1_9SACH</name>
<evidence type="ECO:0000256" key="10">
    <source>
        <dbReference type="ARBA" id="ARBA00023128"/>
    </source>
</evidence>
<feature type="repeat" description="Solcar" evidence="12">
    <location>
        <begin position="359"/>
        <end position="447"/>
    </location>
</feature>
<keyword evidence="11 12" id="KW-0472">Membrane</keyword>
<organism evidence="16 17">
    <name type="scientific">Maudiozyma saulgeensis</name>
    <dbReference type="NCBI Taxonomy" id="1789683"/>
    <lineage>
        <taxon>Eukaryota</taxon>
        <taxon>Fungi</taxon>
        <taxon>Dikarya</taxon>
        <taxon>Ascomycota</taxon>
        <taxon>Saccharomycotina</taxon>
        <taxon>Saccharomycetes</taxon>
        <taxon>Saccharomycetales</taxon>
        <taxon>Saccharomycetaceae</taxon>
        <taxon>Maudiozyma</taxon>
    </lineage>
</organism>
<feature type="repeat" description="Solcar" evidence="12">
    <location>
        <begin position="239"/>
        <end position="346"/>
    </location>
</feature>
<evidence type="ECO:0000256" key="6">
    <source>
        <dbReference type="ARBA" id="ARBA00022737"/>
    </source>
</evidence>
<keyword evidence="3 13" id="KW-0813">Transport</keyword>
<dbReference type="InterPro" id="IPR018247">
    <property type="entry name" value="EF_Hand_1_Ca_BS"/>
</dbReference>
<protein>
    <submittedName>
        <fullName evidence="16">Similar to Saccharomyces cerevisiae YNL083W SAL1 ADP/ATP transporter</fullName>
    </submittedName>
</protein>
<dbReference type="PROSITE" id="PS00018">
    <property type="entry name" value="EF_HAND_1"/>
    <property type="match status" value="1"/>
</dbReference>
<dbReference type="InterPro" id="IPR002067">
    <property type="entry name" value="MCP"/>
</dbReference>
<keyword evidence="9 14" id="KW-1133">Transmembrane helix</keyword>
<keyword evidence="10" id="KW-0496">Mitochondrion</keyword>
<comment type="similarity">
    <text evidence="2 13">Belongs to the mitochondrial carrier (TC 2.A.29) family.</text>
</comment>
<dbReference type="InterPro" id="IPR018108">
    <property type="entry name" value="MCP_transmembrane"/>
</dbReference>
<keyword evidence="5" id="KW-0479">Metal-binding</keyword>
<dbReference type="Gene3D" id="1.10.238.10">
    <property type="entry name" value="EF-hand"/>
    <property type="match status" value="1"/>
</dbReference>
<dbReference type="PRINTS" id="PR00926">
    <property type="entry name" value="MITOCARRIER"/>
</dbReference>
<keyword evidence="4 12" id="KW-0812">Transmembrane</keyword>
<comment type="subcellular location">
    <subcellularLocation>
        <location evidence="1">Mitochondrion inner membrane</location>
        <topology evidence="1">Multi-pass membrane protein</topology>
    </subcellularLocation>
</comment>
<evidence type="ECO:0000256" key="11">
    <source>
        <dbReference type="ARBA" id="ARBA00023136"/>
    </source>
</evidence>
<evidence type="ECO:0000256" key="1">
    <source>
        <dbReference type="ARBA" id="ARBA00004448"/>
    </source>
</evidence>
<evidence type="ECO:0000256" key="7">
    <source>
        <dbReference type="ARBA" id="ARBA00022792"/>
    </source>
</evidence>
<dbReference type="Pfam" id="PF00153">
    <property type="entry name" value="Mito_carr"/>
    <property type="match status" value="3"/>
</dbReference>
<dbReference type="GO" id="GO:0005743">
    <property type="term" value="C:mitochondrial inner membrane"/>
    <property type="evidence" value="ECO:0007669"/>
    <property type="project" value="UniProtKB-SubCell"/>
</dbReference>
<evidence type="ECO:0000256" key="4">
    <source>
        <dbReference type="ARBA" id="ARBA00022692"/>
    </source>
</evidence>
<evidence type="ECO:0000256" key="8">
    <source>
        <dbReference type="ARBA" id="ARBA00022837"/>
    </source>
</evidence>
<feature type="domain" description="EF-hand" evidence="15">
    <location>
        <begin position="98"/>
        <end position="128"/>
    </location>
</feature>
<keyword evidence="6" id="KW-0677">Repeat</keyword>
<evidence type="ECO:0000256" key="12">
    <source>
        <dbReference type="PROSITE-ProRule" id="PRU00282"/>
    </source>
</evidence>
<keyword evidence="17" id="KW-1185">Reference proteome</keyword>
<feature type="domain" description="EF-hand" evidence="15">
    <location>
        <begin position="24"/>
        <end position="59"/>
    </location>
</feature>
<dbReference type="GO" id="GO:0055085">
    <property type="term" value="P:transmembrane transport"/>
    <property type="evidence" value="ECO:0007669"/>
    <property type="project" value="InterPro"/>
</dbReference>
<evidence type="ECO:0000313" key="16">
    <source>
        <dbReference type="EMBL" id="SMN18652.1"/>
    </source>
</evidence>
<gene>
    <name evidence="16" type="ORF">KASA_0Q11693G</name>
</gene>
<dbReference type="STRING" id="1789683.A0A1X7QYZ1"/>